<evidence type="ECO:0000256" key="1">
    <source>
        <dbReference type="ARBA" id="ARBA00022588"/>
    </source>
</evidence>
<feature type="domain" description="B30.2/SPRY" evidence="9">
    <location>
        <begin position="402"/>
        <end position="604"/>
    </location>
</feature>
<evidence type="ECO:0000313" key="11">
    <source>
        <dbReference type="Proteomes" id="UP000694621"/>
    </source>
</evidence>
<dbReference type="Pfam" id="PF00622">
    <property type="entry name" value="SPRY"/>
    <property type="match status" value="1"/>
</dbReference>
<feature type="domain" description="B box-type" evidence="8">
    <location>
        <begin position="161"/>
        <end position="202"/>
    </location>
</feature>
<dbReference type="Gene3D" id="2.60.120.920">
    <property type="match status" value="1"/>
</dbReference>
<dbReference type="InterPro" id="IPR000315">
    <property type="entry name" value="Znf_B-box"/>
</dbReference>
<dbReference type="SMART" id="SM00589">
    <property type="entry name" value="PRY"/>
    <property type="match status" value="1"/>
</dbReference>
<dbReference type="InterPro" id="IPR003877">
    <property type="entry name" value="SPRY_dom"/>
</dbReference>
<dbReference type="InterPro" id="IPR001841">
    <property type="entry name" value="Znf_RING"/>
</dbReference>
<dbReference type="Gene3D" id="4.10.830.40">
    <property type="match status" value="1"/>
</dbReference>
<dbReference type="PRINTS" id="PR01407">
    <property type="entry name" value="BUTYPHLNCDUF"/>
</dbReference>
<evidence type="ECO:0000256" key="3">
    <source>
        <dbReference type="ARBA" id="ARBA00022771"/>
    </source>
</evidence>
<keyword evidence="1" id="KW-0399">Innate immunity</keyword>
<dbReference type="Pfam" id="PF00643">
    <property type="entry name" value="zf-B_box"/>
    <property type="match status" value="1"/>
</dbReference>
<accession>A0A8B9HCD6</accession>
<dbReference type="PROSITE" id="PS50089">
    <property type="entry name" value="ZF_RING_2"/>
    <property type="match status" value="1"/>
</dbReference>
<dbReference type="InterPro" id="IPR027370">
    <property type="entry name" value="Znf-RING_euk"/>
</dbReference>
<dbReference type="InterPro" id="IPR017907">
    <property type="entry name" value="Znf_RING_CS"/>
</dbReference>
<dbReference type="PROSITE" id="PS00518">
    <property type="entry name" value="ZF_RING_1"/>
    <property type="match status" value="1"/>
</dbReference>
<protein>
    <submittedName>
        <fullName evidence="10">Uncharacterized protein</fullName>
    </submittedName>
</protein>
<dbReference type="SUPFAM" id="SSF57850">
    <property type="entry name" value="RING/U-box"/>
    <property type="match status" value="1"/>
</dbReference>
<evidence type="ECO:0000313" key="10">
    <source>
        <dbReference type="Ensembl" id="ENSAMXP00005009527.1"/>
    </source>
</evidence>
<dbReference type="GO" id="GO:0005737">
    <property type="term" value="C:cytoplasm"/>
    <property type="evidence" value="ECO:0007669"/>
    <property type="project" value="UniProtKB-ARBA"/>
</dbReference>
<evidence type="ECO:0000256" key="5">
    <source>
        <dbReference type="ARBA" id="ARBA00022859"/>
    </source>
</evidence>
<dbReference type="InterPro" id="IPR001870">
    <property type="entry name" value="B30.2/SPRY"/>
</dbReference>
<dbReference type="SMART" id="SM00449">
    <property type="entry name" value="SPRY"/>
    <property type="match status" value="1"/>
</dbReference>
<dbReference type="InterPro" id="IPR013320">
    <property type="entry name" value="ConA-like_dom_sf"/>
</dbReference>
<sequence>IGPVPVSVLGFSQMNHRKESLELELSCAVCLQLYDDPVSLPCGHSYCLQCVRSVQESQQTGGRPGGRPRCPECRQDYNGLESLLKNFKLGGIVERYREAMSEQVLTAGKPTVPCDQCLDGAEPAVKTCLHCETLLCEGHLKRHQERHRSKGHTLVEPLPDLDQRRCPDHRGELEFLCLQERRFLCNECVMEGKHVEHEVQMLEAAKSDLVLVVEGLEKATSDRLQLTEALLRRAQERGMNSGVCTEVLSARATELLDNMVTLISEYKVSRTADPQNLRISKQTQIIYISREIMQIMLFISIKIHIIMFIPGHNANHFVSMVTLLFPRRSECGTCWRRRSLSSTQRLANDLLLTSPSNFLFLKLYIKQEPQLRQAAGVTVPCLPIPQPADTKHLRTSLGTDTFRTDLTQLLQSLHALMNPLNLSFNPATVHSSLILSTDFLTVKHWGGGRPSFTSGDQSERFCTSTQVMCSQALSSGAHVWTVEIGTGTMWSIGVCYASIPRKGDHSRIGHNAVSWRLQWKNKKLTACHDSISTTVTETPTVPPKRLEVALDYDKGTLAFYNLAAKGRKLHLHTFRAMFREPLYPVFGLHSTTDESWITLLYLVPCWIFYPEYKIRLRRLGLEVLQVLYGSCCYSWACRSCSSTLVG</sequence>
<proteinExistence type="predicted"/>
<dbReference type="InterPro" id="IPR013083">
    <property type="entry name" value="Znf_RING/FYVE/PHD"/>
</dbReference>
<dbReference type="OrthoDB" id="6270329at2759"/>
<keyword evidence="3 6" id="KW-0863">Zinc-finger</keyword>
<evidence type="ECO:0000256" key="2">
    <source>
        <dbReference type="ARBA" id="ARBA00022723"/>
    </source>
</evidence>
<dbReference type="Gene3D" id="3.30.160.60">
    <property type="entry name" value="Classic Zinc Finger"/>
    <property type="match status" value="1"/>
</dbReference>
<keyword evidence="5" id="KW-0391">Immunity</keyword>
<dbReference type="SUPFAM" id="SSF49899">
    <property type="entry name" value="Concanavalin A-like lectins/glucanases"/>
    <property type="match status" value="1"/>
</dbReference>
<dbReference type="GO" id="GO:0008270">
    <property type="term" value="F:zinc ion binding"/>
    <property type="evidence" value="ECO:0007669"/>
    <property type="project" value="UniProtKB-KW"/>
</dbReference>
<evidence type="ECO:0000259" key="8">
    <source>
        <dbReference type="PROSITE" id="PS50119"/>
    </source>
</evidence>
<dbReference type="Ensembl" id="ENSAMXT00005010607.1">
    <property type="protein sequence ID" value="ENSAMXP00005009527.1"/>
    <property type="gene ID" value="ENSAMXG00005005364.1"/>
</dbReference>
<evidence type="ECO:0000256" key="4">
    <source>
        <dbReference type="ARBA" id="ARBA00022833"/>
    </source>
</evidence>
<dbReference type="InterPro" id="IPR043136">
    <property type="entry name" value="B30.2/SPRY_sf"/>
</dbReference>
<dbReference type="InterPro" id="IPR051051">
    <property type="entry name" value="E3_ubiq-ligase_TRIM/RNF"/>
</dbReference>
<dbReference type="InterPro" id="IPR006574">
    <property type="entry name" value="PRY"/>
</dbReference>
<dbReference type="SMART" id="SM00336">
    <property type="entry name" value="BBOX"/>
    <property type="match status" value="2"/>
</dbReference>
<keyword evidence="4" id="KW-0862">Zinc</keyword>
<dbReference type="PROSITE" id="PS50188">
    <property type="entry name" value="B302_SPRY"/>
    <property type="match status" value="1"/>
</dbReference>
<dbReference type="PANTHER" id="PTHR25465">
    <property type="entry name" value="B-BOX DOMAIN CONTAINING"/>
    <property type="match status" value="1"/>
</dbReference>
<dbReference type="GO" id="GO:0045087">
    <property type="term" value="P:innate immune response"/>
    <property type="evidence" value="ECO:0007669"/>
    <property type="project" value="UniProtKB-KW"/>
</dbReference>
<keyword evidence="2" id="KW-0479">Metal-binding</keyword>
<evidence type="ECO:0000259" key="7">
    <source>
        <dbReference type="PROSITE" id="PS50089"/>
    </source>
</evidence>
<evidence type="ECO:0000256" key="6">
    <source>
        <dbReference type="PROSITE-ProRule" id="PRU00024"/>
    </source>
</evidence>
<feature type="domain" description="RING-type" evidence="7">
    <location>
        <begin position="27"/>
        <end position="74"/>
    </location>
</feature>
<dbReference type="PANTHER" id="PTHR25465:SF41">
    <property type="entry name" value="E3 UBIQUITIN-PROTEIN LIGASE RNF135"/>
    <property type="match status" value="1"/>
</dbReference>
<dbReference type="PROSITE" id="PS50119">
    <property type="entry name" value="ZF_BBOX"/>
    <property type="match status" value="1"/>
</dbReference>
<dbReference type="AlphaFoldDB" id="A0A8B9HCD6"/>
<dbReference type="Gene3D" id="3.30.40.10">
    <property type="entry name" value="Zinc/RING finger domain, C3HC4 (zinc finger)"/>
    <property type="match status" value="1"/>
</dbReference>
<dbReference type="Proteomes" id="UP000694621">
    <property type="component" value="Unplaced"/>
</dbReference>
<dbReference type="SUPFAM" id="SSF57845">
    <property type="entry name" value="B-box zinc-binding domain"/>
    <property type="match status" value="1"/>
</dbReference>
<evidence type="ECO:0000259" key="9">
    <source>
        <dbReference type="PROSITE" id="PS50188"/>
    </source>
</evidence>
<dbReference type="SMART" id="SM00184">
    <property type="entry name" value="RING"/>
    <property type="match status" value="1"/>
</dbReference>
<organism evidence="10 11">
    <name type="scientific">Astyanax mexicanus</name>
    <name type="common">Blind cave fish</name>
    <name type="synonym">Astyanax fasciatus mexicanus</name>
    <dbReference type="NCBI Taxonomy" id="7994"/>
    <lineage>
        <taxon>Eukaryota</taxon>
        <taxon>Metazoa</taxon>
        <taxon>Chordata</taxon>
        <taxon>Craniata</taxon>
        <taxon>Vertebrata</taxon>
        <taxon>Euteleostomi</taxon>
        <taxon>Actinopterygii</taxon>
        <taxon>Neopterygii</taxon>
        <taxon>Teleostei</taxon>
        <taxon>Ostariophysi</taxon>
        <taxon>Characiformes</taxon>
        <taxon>Characoidei</taxon>
        <taxon>Acestrorhamphidae</taxon>
        <taxon>Acestrorhamphinae</taxon>
        <taxon>Astyanax</taxon>
    </lineage>
</organism>
<name>A0A8B9HCD6_ASTMX</name>
<reference evidence="10" key="1">
    <citation type="submission" date="2025-08" db="UniProtKB">
        <authorList>
            <consortium name="Ensembl"/>
        </authorList>
    </citation>
    <scope>IDENTIFICATION</scope>
</reference>
<dbReference type="InterPro" id="IPR003879">
    <property type="entry name" value="Butyrophylin_SPRY"/>
</dbReference>
<dbReference type="Pfam" id="PF13445">
    <property type="entry name" value="zf-RING_UBOX"/>
    <property type="match status" value="1"/>
</dbReference>